<dbReference type="InterPro" id="IPR007867">
    <property type="entry name" value="GMC_OxRtase_C"/>
</dbReference>
<name>A0A7R9M1S9_9ACAR</name>
<dbReference type="Gene3D" id="3.50.50.60">
    <property type="entry name" value="FAD/NAD(P)-binding domain"/>
    <property type="match status" value="1"/>
</dbReference>
<feature type="non-terminal residue" evidence="3">
    <location>
        <position position="1"/>
    </location>
</feature>
<organism evidence="3">
    <name type="scientific">Oppiella nova</name>
    <dbReference type="NCBI Taxonomy" id="334625"/>
    <lineage>
        <taxon>Eukaryota</taxon>
        <taxon>Metazoa</taxon>
        <taxon>Ecdysozoa</taxon>
        <taxon>Arthropoda</taxon>
        <taxon>Chelicerata</taxon>
        <taxon>Arachnida</taxon>
        <taxon>Acari</taxon>
        <taxon>Acariformes</taxon>
        <taxon>Sarcoptiformes</taxon>
        <taxon>Oribatida</taxon>
        <taxon>Brachypylina</taxon>
        <taxon>Oppioidea</taxon>
        <taxon>Oppiidae</taxon>
        <taxon>Oppiella</taxon>
    </lineage>
</organism>
<dbReference type="PANTHER" id="PTHR11552:SF227">
    <property type="entry name" value="GLUCOSE DEHYDROGENASE [FAD, QUINONE]-LIKE PROTEIN"/>
    <property type="match status" value="1"/>
</dbReference>
<dbReference type="Proteomes" id="UP000728032">
    <property type="component" value="Unassembled WGS sequence"/>
</dbReference>
<feature type="non-terminal residue" evidence="3">
    <location>
        <position position="313"/>
    </location>
</feature>
<dbReference type="SUPFAM" id="SSF54373">
    <property type="entry name" value="FAD-linked reductases, C-terminal domain"/>
    <property type="match status" value="1"/>
</dbReference>
<reference evidence="3" key="1">
    <citation type="submission" date="2020-11" db="EMBL/GenBank/DDBJ databases">
        <authorList>
            <person name="Tran Van P."/>
        </authorList>
    </citation>
    <scope>NUCLEOTIDE SEQUENCE</scope>
</reference>
<evidence type="ECO:0000313" key="3">
    <source>
        <dbReference type="EMBL" id="CAD7651978.1"/>
    </source>
</evidence>
<sequence length="313" mass="34901">VGPKEQLKRLKIPVIADLPVGQNLQDHIYPGGLHFVVEQDSIKDHLFAAKDLSYMQRKIQKPINFVRYFSDGTGPLASTGGLEGLGFIKTKYANKTHDLPDFEIHLVCACLSSDDGRIFRHNVGITDEIWEKVYFPYVNNDCFSLFPVLLRPKSVGYIKLRSASPYDPPIIEPRYLTHPHDIKTMVEAMKITIKLGHSPPLRRLGSRLIDKVVPGCEGYKLYSDKYLACLARTLTHTIYHPIGTCKMGPAHDPTSVVDPELRVLGGVKGLRVADASIFPNIIGGNTNAPIIMVAERLADMIKGIQLPPKKKKK</sequence>
<dbReference type="InterPro" id="IPR036188">
    <property type="entry name" value="FAD/NAD-bd_sf"/>
</dbReference>
<accession>A0A7R9M1S9</accession>
<gene>
    <name evidence="3" type="ORF">ONB1V03_LOCUS8646</name>
</gene>
<dbReference type="GO" id="GO:0016614">
    <property type="term" value="F:oxidoreductase activity, acting on CH-OH group of donors"/>
    <property type="evidence" value="ECO:0007669"/>
    <property type="project" value="InterPro"/>
</dbReference>
<dbReference type="GO" id="GO:0050660">
    <property type="term" value="F:flavin adenine dinucleotide binding"/>
    <property type="evidence" value="ECO:0007669"/>
    <property type="project" value="InterPro"/>
</dbReference>
<protein>
    <recommendedName>
        <fullName evidence="2">Glucose-methanol-choline oxidoreductase C-terminal domain-containing protein</fullName>
    </recommendedName>
</protein>
<keyword evidence="4" id="KW-1185">Reference proteome</keyword>
<evidence type="ECO:0000259" key="2">
    <source>
        <dbReference type="Pfam" id="PF05199"/>
    </source>
</evidence>
<dbReference type="Gene3D" id="3.30.560.10">
    <property type="entry name" value="Glucose Oxidase, domain 3"/>
    <property type="match status" value="1"/>
</dbReference>
<proteinExistence type="inferred from homology"/>
<dbReference type="AlphaFoldDB" id="A0A7R9M1S9"/>
<comment type="similarity">
    <text evidence="1">Belongs to the GMC oxidoreductase family.</text>
</comment>
<dbReference type="EMBL" id="OC919864">
    <property type="protein sequence ID" value="CAD7651978.1"/>
    <property type="molecule type" value="Genomic_DNA"/>
</dbReference>
<dbReference type="Pfam" id="PF05199">
    <property type="entry name" value="GMC_oxred_C"/>
    <property type="match status" value="1"/>
</dbReference>
<evidence type="ECO:0000256" key="1">
    <source>
        <dbReference type="ARBA" id="ARBA00010790"/>
    </source>
</evidence>
<dbReference type="EMBL" id="CAJPVJ010005039">
    <property type="protein sequence ID" value="CAG2169162.1"/>
    <property type="molecule type" value="Genomic_DNA"/>
</dbReference>
<dbReference type="OrthoDB" id="6435529at2759"/>
<feature type="domain" description="Glucose-methanol-choline oxidoreductase C-terminal" evidence="2">
    <location>
        <begin position="152"/>
        <end position="294"/>
    </location>
</feature>
<dbReference type="PANTHER" id="PTHR11552">
    <property type="entry name" value="GLUCOSE-METHANOL-CHOLINE GMC OXIDOREDUCTASE"/>
    <property type="match status" value="1"/>
</dbReference>
<dbReference type="SUPFAM" id="SSF51905">
    <property type="entry name" value="FAD/NAD(P)-binding domain"/>
    <property type="match status" value="1"/>
</dbReference>
<dbReference type="InterPro" id="IPR012132">
    <property type="entry name" value="GMC_OxRdtase"/>
</dbReference>
<evidence type="ECO:0000313" key="4">
    <source>
        <dbReference type="Proteomes" id="UP000728032"/>
    </source>
</evidence>